<dbReference type="GO" id="GO:0004674">
    <property type="term" value="F:protein serine/threonine kinase activity"/>
    <property type="evidence" value="ECO:0007669"/>
    <property type="project" value="UniProtKB-KW"/>
</dbReference>
<keyword evidence="5 11" id="KW-0418">Kinase</keyword>
<dbReference type="Gene3D" id="3.30.200.20">
    <property type="entry name" value="Phosphorylase Kinase, domain 1"/>
    <property type="match status" value="1"/>
</dbReference>
<keyword evidence="4 7" id="KW-0547">Nucleotide-binding</keyword>
<dbReference type="Gene3D" id="1.10.510.10">
    <property type="entry name" value="Transferase(Phosphotransferase) domain 1"/>
    <property type="match status" value="1"/>
</dbReference>
<keyword evidence="12" id="KW-1185">Reference proteome</keyword>
<evidence type="ECO:0000256" key="5">
    <source>
        <dbReference type="ARBA" id="ARBA00022777"/>
    </source>
</evidence>
<reference evidence="11 12" key="1">
    <citation type="journal article" date="2019" name="ACS Chem. Biol.">
        <title>Identification and Mobilization of a Cryptic Antibiotic Biosynthesis Gene Locus from a Human-Pathogenic Nocardia Isolate.</title>
        <authorList>
            <person name="Herisse M."/>
            <person name="Ishida K."/>
            <person name="Porter J.L."/>
            <person name="Howden B."/>
            <person name="Hertweck C."/>
            <person name="Stinear T.P."/>
            <person name="Pidot S.J."/>
        </authorList>
    </citation>
    <scope>NUCLEOTIDE SEQUENCE [LARGE SCALE GENOMIC DNA]</scope>
    <source>
        <strain evidence="11 12">AUSMDU00012717</strain>
    </source>
</reference>
<keyword evidence="9" id="KW-1133">Transmembrane helix</keyword>
<evidence type="ECO:0000256" key="4">
    <source>
        <dbReference type="ARBA" id="ARBA00022741"/>
    </source>
</evidence>
<dbReference type="EMBL" id="CP046172">
    <property type="protein sequence ID" value="QIS09262.1"/>
    <property type="molecule type" value="Genomic_DNA"/>
</dbReference>
<dbReference type="PROSITE" id="PS00107">
    <property type="entry name" value="PROTEIN_KINASE_ATP"/>
    <property type="match status" value="1"/>
</dbReference>
<dbReference type="InterPro" id="IPR017441">
    <property type="entry name" value="Protein_kinase_ATP_BS"/>
</dbReference>
<feature type="region of interest" description="Disordered" evidence="8">
    <location>
        <begin position="349"/>
        <end position="378"/>
    </location>
</feature>
<dbReference type="InterPro" id="IPR008271">
    <property type="entry name" value="Ser/Thr_kinase_AS"/>
</dbReference>
<keyword evidence="3" id="KW-0808">Transferase</keyword>
<feature type="region of interest" description="Disordered" evidence="8">
    <location>
        <begin position="414"/>
        <end position="436"/>
    </location>
</feature>
<dbReference type="PROSITE" id="PS50011">
    <property type="entry name" value="PROTEIN_KINASE_DOM"/>
    <property type="match status" value="1"/>
</dbReference>
<dbReference type="Proteomes" id="UP000503540">
    <property type="component" value="Chromosome"/>
</dbReference>
<dbReference type="EC" id="2.7.11.1" evidence="1"/>
<evidence type="ECO:0000313" key="12">
    <source>
        <dbReference type="Proteomes" id="UP000503540"/>
    </source>
</evidence>
<dbReference type="SMART" id="SM00220">
    <property type="entry name" value="S_TKc"/>
    <property type="match status" value="1"/>
</dbReference>
<gene>
    <name evidence="11" type="ORF">F5544_06760</name>
</gene>
<dbReference type="RefSeq" id="WP_167472392.1">
    <property type="nucleotide sequence ID" value="NZ_CP046172.1"/>
</dbReference>
<keyword evidence="9" id="KW-0472">Membrane</keyword>
<feature type="domain" description="Protein kinase" evidence="10">
    <location>
        <begin position="9"/>
        <end position="268"/>
    </location>
</feature>
<evidence type="ECO:0000256" key="3">
    <source>
        <dbReference type="ARBA" id="ARBA00022679"/>
    </source>
</evidence>
<sequence length="538" mass="58190">MGEERFGRYRLERLLGKGGMGQVWLAYDTVVERRVALKLLPAELATDAKYRKRFEREAEVIAALRDPHVVPIHTHGEIDGRLFIDMEFIEGIDLGVRLQTDGPIPPAVSVSVIEQVASALDAAHRVGLVHRDVKPSNIVLRADGAAYLIDFGLAHSRGQTALTATGFAMGTWAYMAPERYTGNTDGRSDVYSLACVLYECLTARRPYGDTDPPQQMHAHLMSAPPRASSLNPVIPPTLDGVIARGLAKDPVQRYQSAGEFARNARAALEAGKPPTKLLAHQDIPQTRIETRIAPMYPHPGFAQPVPAGAPIPQPNPQRGRQRTHPVTPHLPHNQTVMPRAGAVAPQVNAPQVNAPQPPGHQSTGHQPPAPQPTVLPPTAHQTHVLQPNALQPNAYQSNQYPAAPSRRQWYLRRQPARPTATPWPVRPPAPAPRRRKSRTRRFLIAIILILLSPFLLLAGCAVLVLLADGDGGGSPAPSPASVNETDTVTPEIRPTKPPPLQIPGGDPKTDPGPVLRIPGLEDDPAPSTPPTKVPPGRG</sequence>
<feature type="compositionally biased region" description="Pro residues" evidence="8">
    <location>
        <begin position="526"/>
        <end position="538"/>
    </location>
</feature>
<feature type="binding site" evidence="7">
    <location>
        <position position="38"/>
    </location>
    <ligand>
        <name>ATP</name>
        <dbReference type="ChEBI" id="CHEBI:30616"/>
    </ligand>
</feature>
<evidence type="ECO:0000256" key="6">
    <source>
        <dbReference type="ARBA" id="ARBA00022840"/>
    </source>
</evidence>
<evidence type="ECO:0000256" key="9">
    <source>
        <dbReference type="SAM" id="Phobius"/>
    </source>
</evidence>
<keyword evidence="2" id="KW-0723">Serine/threonine-protein kinase</keyword>
<proteinExistence type="predicted"/>
<dbReference type="InterPro" id="IPR011009">
    <property type="entry name" value="Kinase-like_dom_sf"/>
</dbReference>
<dbReference type="CDD" id="cd14014">
    <property type="entry name" value="STKc_PknB_like"/>
    <property type="match status" value="1"/>
</dbReference>
<keyword evidence="6 7" id="KW-0067">ATP-binding</keyword>
<feature type="region of interest" description="Disordered" evidence="8">
    <location>
        <begin position="471"/>
        <end position="538"/>
    </location>
</feature>
<evidence type="ECO:0000256" key="2">
    <source>
        <dbReference type="ARBA" id="ARBA00022527"/>
    </source>
</evidence>
<dbReference type="PANTHER" id="PTHR43289:SF6">
    <property type="entry name" value="SERINE_THREONINE-PROTEIN KINASE NEKL-3"/>
    <property type="match status" value="1"/>
</dbReference>
<evidence type="ECO:0000256" key="8">
    <source>
        <dbReference type="SAM" id="MobiDB-lite"/>
    </source>
</evidence>
<name>A0A6G9Y7R7_9NOCA</name>
<dbReference type="KEGG" id="nah:F5544_06760"/>
<dbReference type="GO" id="GO:0005524">
    <property type="term" value="F:ATP binding"/>
    <property type="evidence" value="ECO:0007669"/>
    <property type="project" value="UniProtKB-UniRule"/>
</dbReference>
<dbReference type="InterPro" id="IPR000719">
    <property type="entry name" value="Prot_kinase_dom"/>
</dbReference>
<dbReference type="Pfam" id="PF00069">
    <property type="entry name" value="Pkinase"/>
    <property type="match status" value="1"/>
</dbReference>
<dbReference type="AlphaFoldDB" id="A0A6G9Y7R7"/>
<evidence type="ECO:0000259" key="10">
    <source>
        <dbReference type="PROSITE" id="PS50011"/>
    </source>
</evidence>
<evidence type="ECO:0000256" key="7">
    <source>
        <dbReference type="PROSITE-ProRule" id="PRU10141"/>
    </source>
</evidence>
<organism evidence="11 12">
    <name type="scientific">Nocardia arthritidis</name>
    <dbReference type="NCBI Taxonomy" id="228602"/>
    <lineage>
        <taxon>Bacteria</taxon>
        <taxon>Bacillati</taxon>
        <taxon>Actinomycetota</taxon>
        <taxon>Actinomycetes</taxon>
        <taxon>Mycobacteriales</taxon>
        <taxon>Nocardiaceae</taxon>
        <taxon>Nocardia</taxon>
    </lineage>
</organism>
<protein>
    <recommendedName>
        <fullName evidence="1">non-specific serine/threonine protein kinase</fullName>
        <ecNumber evidence="1">2.7.11.1</ecNumber>
    </recommendedName>
</protein>
<dbReference type="PANTHER" id="PTHR43289">
    <property type="entry name" value="MITOGEN-ACTIVATED PROTEIN KINASE KINASE KINASE 20-RELATED"/>
    <property type="match status" value="1"/>
</dbReference>
<dbReference type="PROSITE" id="PS00108">
    <property type="entry name" value="PROTEIN_KINASE_ST"/>
    <property type="match status" value="1"/>
</dbReference>
<feature type="compositionally biased region" description="Polar residues" evidence="8">
    <location>
        <begin position="349"/>
        <end position="365"/>
    </location>
</feature>
<feature type="transmembrane region" description="Helical" evidence="9">
    <location>
        <begin position="442"/>
        <end position="467"/>
    </location>
</feature>
<evidence type="ECO:0000313" key="11">
    <source>
        <dbReference type="EMBL" id="QIS09262.1"/>
    </source>
</evidence>
<feature type="region of interest" description="Disordered" evidence="8">
    <location>
        <begin position="293"/>
        <end position="334"/>
    </location>
</feature>
<evidence type="ECO:0000256" key="1">
    <source>
        <dbReference type="ARBA" id="ARBA00012513"/>
    </source>
</evidence>
<accession>A0A6G9Y7R7</accession>
<dbReference type="SUPFAM" id="SSF56112">
    <property type="entry name" value="Protein kinase-like (PK-like)"/>
    <property type="match status" value="1"/>
</dbReference>
<dbReference type="FunFam" id="1.10.510.10:FF:000021">
    <property type="entry name" value="Serine/threonine protein kinase"/>
    <property type="match status" value="1"/>
</dbReference>
<keyword evidence="9" id="KW-0812">Transmembrane</keyword>